<dbReference type="EMBL" id="CAJFCV020000005">
    <property type="protein sequence ID" value="CAG9125177.1"/>
    <property type="molecule type" value="Genomic_DNA"/>
</dbReference>
<dbReference type="EMBL" id="CAJFDI010000005">
    <property type="protein sequence ID" value="CAD5232554.1"/>
    <property type="molecule type" value="Genomic_DNA"/>
</dbReference>
<protein>
    <submittedName>
        <fullName evidence="1">(pine wood nematode) hypothetical protein</fullName>
    </submittedName>
</protein>
<dbReference type="WBParaSite" id="BXY_0556400.1">
    <property type="protein sequence ID" value="BXY_0556400.1"/>
    <property type="gene ID" value="BXY_0556400"/>
</dbReference>
<reference evidence="2" key="2">
    <citation type="submission" date="2020-08" db="EMBL/GenBank/DDBJ databases">
        <authorList>
            <person name="Kikuchi T."/>
        </authorList>
    </citation>
    <scope>NUCLEOTIDE SEQUENCE</scope>
    <source>
        <strain evidence="1">Ka4C1</strain>
    </source>
</reference>
<sequence>MVHAHLQCRDTHLTLAEILIRDCHGSGAGSWLRLWAAPAPSREPEPEILGAAPAPEPKEPGFGAGGLFKFCTEPRAGASCKFGLCSGSGSAGAGAEILTVAISDPIGKIAPSEAIILARIIDPSHTEAPKRSCIGGCRIHADHFRFQRFLQLLQFSLVLD</sequence>
<proteinExistence type="predicted"/>
<organism evidence="3 5">
    <name type="scientific">Bursaphelenchus xylophilus</name>
    <name type="common">Pinewood nematode worm</name>
    <name type="synonym">Aphelenchoides xylophilus</name>
    <dbReference type="NCBI Taxonomy" id="6326"/>
    <lineage>
        <taxon>Eukaryota</taxon>
        <taxon>Metazoa</taxon>
        <taxon>Ecdysozoa</taxon>
        <taxon>Nematoda</taxon>
        <taxon>Chromadorea</taxon>
        <taxon>Rhabditida</taxon>
        <taxon>Tylenchina</taxon>
        <taxon>Tylenchomorpha</taxon>
        <taxon>Aphelenchoidea</taxon>
        <taxon>Aphelenchoididae</taxon>
        <taxon>Bursaphelenchus</taxon>
    </lineage>
</organism>
<keyword evidence="4" id="KW-1185">Reference proteome</keyword>
<name>A0A1I7RXU7_BURXY</name>
<gene>
    <name evidence="1" type="ORF">BXYJ_LOCUS12645</name>
</gene>
<evidence type="ECO:0000313" key="2">
    <source>
        <dbReference type="EMBL" id="CAG9125177.1"/>
    </source>
</evidence>
<evidence type="ECO:0000313" key="1">
    <source>
        <dbReference type="EMBL" id="CAD5232554.1"/>
    </source>
</evidence>
<accession>A0A1I7RXU7</accession>
<dbReference type="Proteomes" id="UP000582659">
    <property type="component" value="Unassembled WGS sequence"/>
</dbReference>
<dbReference type="AlphaFoldDB" id="A0A1I7RXU7"/>
<evidence type="ECO:0000313" key="3">
    <source>
        <dbReference type="Proteomes" id="UP000095284"/>
    </source>
</evidence>
<evidence type="ECO:0000313" key="5">
    <source>
        <dbReference type="WBParaSite" id="BXY_0556400.1"/>
    </source>
</evidence>
<dbReference type="Proteomes" id="UP000095284">
    <property type="component" value="Unplaced"/>
</dbReference>
<reference evidence="5" key="1">
    <citation type="submission" date="2016-11" db="UniProtKB">
        <authorList>
            <consortium name="WormBaseParasite"/>
        </authorList>
    </citation>
    <scope>IDENTIFICATION</scope>
</reference>
<dbReference type="Proteomes" id="UP000659654">
    <property type="component" value="Unassembled WGS sequence"/>
</dbReference>
<evidence type="ECO:0000313" key="4">
    <source>
        <dbReference type="Proteomes" id="UP000659654"/>
    </source>
</evidence>